<dbReference type="EMBL" id="KB644415">
    <property type="protein sequence ID" value="EPS34412.1"/>
    <property type="molecule type" value="Genomic_DNA"/>
</dbReference>
<keyword evidence="3" id="KW-1185">Reference proteome</keyword>
<feature type="region of interest" description="Disordered" evidence="1">
    <location>
        <begin position="1"/>
        <end position="20"/>
    </location>
</feature>
<reference evidence="2 3" key="1">
    <citation type="journal article" date="2013" name="PLoS ONE">
        <title>Genomic and secretomic analyses reveal unique features of the lignocellulolytic enzyme system of Penicillium decumbens.</title>
        <authorList>
            <person name="Liu G."/>
            <person name="Zhang L."/>
            <person name="Wei X."/>
            <person name="Zou G."/>
            <person name="Qin Y."/>
            <person name="Ma L."/>
            <person name="Li J."/>
            <person name="Zheng H."/>
            <person name="Wang S."/>
            <person name="Wang C."/>
            <person name="Xun L."/>
            <person name="Zhao G.-P."/>
            <person name="Zhou Z."/>
            <person name="Qu Y."/>
        </authorList>
    </citation>
    <scope>NUCLEOTIDE SEQUENCE [LARGE SCALE GENOMIC DNA]</scope>
    <source>
        <strain evidence="3">114-2 / CGMCC 5302</strain>
    </source>
</reference>
<sequence length="94" mass="10144">MVLAILDHGGDSSRVPCEESAPRRHLPFGNLGRSLCSLLVAFPVGTELLLGLGRKGKKLCRQAPRWVRGIRIGAENLNQAETGARTKPEHHGPA</sequence>
<evidence type="ECO:0000256" key="1">
    <source>
        <dbReference type="SAM" id="MobiDB-lite"/>
    </source>
</evidence>
<name>S8BH18_PENO1</name>
<feature type="compositionally biased region" description="Basic and acidic residues" evidence="1">
    <location>
        <begin position="8"/>
        <end position="20"/>
    </location>
</feature>
<dbReference type="HOGENOM" id="CLU_2386888_0_0_1"/>
<protein>
    <submittedName>
        <fullName evidence="2">Uncharacterized protein</fullName>
    </submittedName>
</protein>
<dbReference type="Proteomes" id="UP000019376">
    <property type="component" value="Unassembled WGS sequence"/>
</dbReference>
<accession>S8BH18</accession>
<evidence type="ECO:0000313" key="2">
    <source>
        <dbReference type="EMBL" id="EPS34412.1"/>
    </source>
</evidence>
<dbReference type="AlphaFoldDB" id="S8BH18"/>
<evidence type="ECO:0000313" key="3">
    <source>
        <dbReference type="Proteomes" id="UP000019376"/>
    </source>
</evidence>
<proteinExistence type="predicted"/>
<gene>
    <name evidence="2" type="ORF">PDE_09376</name>
</gene>
<organism evidence="2 3">
    <name type="scientific">Penicillium oxalicum (strain 114-2 / CGMCC 5302)</name>
    <name type="common">Penicillium decumbens</name>
    <dbReference type="NCBI Taxonomy" id="933388"/>
    <lineage>
        <taxon>Eukaryota</taxon>
        <taxon>Fungi</taxon>
        <taxon>Dikarya</taxon>
        <taxon>Ascomycota</taxon>
        <taxon>Pezizomycotina</taxon>
        <taxon>Eurotiomycetes</taxon>
        <taxon>Eurotiomycetidae</taxon>
        <taxon>Eurotiales</taxon>
        <taxon>Aspergillaceae</taxon>
        <taxon>Penicillium</taxon>
    </lineage>
</organism>